<feature type="compositionally biased region" description="Polar residues" evidence="1">
    <location>
        <begin position="462"/>
        <end position="487"/>
    </location>
</feature>
<sequence>MIKQRSAHWHIYWTSMAGFLRKKVRQDPQTKPLPQSPPPSAPTSAPPLFARFASTYAVQEAPRIVSSPMTLASTRRDAAAPSLYQNRGARTVAQAAVQPQRDMDSRMLRHQSYTAGKDRDIPHEQGIRPPAPRQHSPTQLRARPTSHVPMLDKPLPPPSGLDPSNFGAPTAVSYQSRPLSVEFSSPIQGEYAHLWSMIAGEDTQPEPTSTKPIAAPEKVPVQKTFNFNQATTSLPTTSSHDVVAPIPHLIPQAGPSGLPSPPPDSQQSTFPIASSFGHDPDHGLPSHTLTSQPSNQSLSYQGYLTEGTASHSGAGASSSRTTLFSDNTQHDGRPDDVFGSRPLPSHRQSPGTSDFSPNQGFSSPSTSPKTDRKISKAKPPGQPSPAPPSRTSAVFEENRASIAQSQSSRDENHKSYHQPNPDFMGINFSEPDISAQQSFGNIPSQDILASSQRRIISPPPNAYTSQQQRTGMPNTSTPLRNSASVRSTKGPIITGKPLIFTAMAAVDQNGPQAPPHPYPAAHLASQHKTRSHPAPPPRQQYPSPPAEVYPHSRKSEPPLQQPLHSRPLPAAAHNNYGPAGGYPSPRSTHQPQPQPPPKDIQTFQVNGNFSPLPAIEQTVPTRQTPPRTQRPSKSRAPQSSADFSTYSHTSNNSVSYQRSPAKGRPVTPISPGQAQTQTQTQARPIQVDGDVLGVPLDDDPFANFEGVKMVGPVSTSRAPSPSPADGTGSRHKLSGGEEVFSDGVSYTELASQLPANFNAPPSPVSVERMVPEHMRGRVRAGEMEPEPQTVAPPIIDGVDGSEDRITPFMSEPMLLAALLGFLSFHDWCMILSLSREIRFMIVQNPMLREMVLERFLKTDLNDYMRGVSTPTHEYARVAALYVHSLSIHPSHRDQSLNETVHQLAASTRAYTRVVLRLRAQAEKEAAVARSRGAMRNGSRQSSRAPSPTYSQSNHGRMTPQSQQQAGRQTTSFQSPLFRIKRAPLLRVFVPSPDGDWLSDKSVLECEAECRRAGVMGLMRTGDVVWDVAVGDEGNVGRLVWDGSYLIDLDYTYSPIGDLPKYMPTLAFPPSYFHRVIRTGPNSSNPVVHIDLRPWGEEIATNLQLLQDRVRTETPQGAIHNVVRWVHRSSFLIRPPVRGSRSPSHYAHNRAGPQPNYPARIPIPESNNMFVDPGWYGTIVVETEGTNESLADLQDRCGPGAFPPRPPQVNGRRPSAVDREGKLVFRILREKSRPGEIWIRAVSSKERLL</sequence>
<feature type="compositionally biased region" description="Polar residues" evidence="1">
    <location>
        <begin position="287"/>
        <end position="302"/>
    </location>
</feature>
<feature type="region of interest" description="Disordered" evidence="1">
    <location>
        <begin position="1136"/>
        <end position="1156"/>
    </location>
</feature>
<dbReference type="OrthoDB" id="3365519at2759"/>
<keyword evidence="3" id="KW-1185">Reference proteome</keyword>
<feature type="region of interest" description="Disordered" evidence="1">
    <location>
        <begin position="508"/>
        <end position="684"/>
    </location>
</feature>
<feature type="compositionally biased region" description="Basic and acidic residues" evidence="1">
    <location>
        <begin position="116"/>
        <end position="126"/>
    </location>
</feature>
<gene>
    <name evidence="2" type="ORF">D9615_010450</name>
</gene>
<evidence type="ECO:0000313" key="3">
    <source>
        <dbReference type="Proteomes" id="UP000565441"/>
    </source>
</evidence>
<comment type="caution">
    <text evidence="2">The sequence shown here is derived from an EMBL/GenBank/DDBJ whole genome shotgun (WGS) entry which is preliminary data.</text>
</comment>
<feature type="region of interest" description="Disordered" evidence="1">
    <location>
        <begin position="456"/>
        <end position="490"/>
    </location>
</feature>
<dbReference type="Proteomes" id="UP000565441">
    <property type="component" value="Unassembled WGS sequence"/>
</dbReference>
<feature type="compositionally biased region" description="Low complexity" evidence="1">
    <location>
        <begin position="307"/>
        <end position="322"/>
    </location>
</feature>
<feature type="region of interest" description="Disordered" evidence="1">
    <location>
        <begin position="25"/>
        <end position="48"/>
    </location>
</feature>
<feature type="compositionally biased region" description="Polar residues" evidence="1">
    <location>
        <begin position="346"/>
        <end position="368"/>
    </location>
</feature>
<feature type="compositionally biased region" description="Pro residues" evidence="1">
    <location>
        <begin position="533"/>
        <end position="547"/>
    </location>
</feature>
<feature type="compositionally biased region" description="Low complexity" evidence="1">
    <location>
        <begin position="673"/>
        <end position="684"/>
    </location>
</feature>
<feature type="compositionally biased region" description="Polar residues" evidence="1">
    <location>
        <begin position="937"/>
        <end position="972"/>
    </location>
</feature>
<feature type="compositionally biased region" description="Polar residues" evidence="1">
    <location>
        <begin position="635"/>
        <end position="658"/>
    </location>
</feature>
<feature type="region of interest" description="Disordered" evidence="1">
    <location>
        <begin position="247"/>
        <end position="429"/>
    </location>
</feature>
<name>A0A8H5GLR4_9AGAR</name>
<feature type="compositionally biased region" description="Pro residues" evidence="1">
    <location>
        <begin position="34"/>
        <end position="45"/>
    </location>
</feature>
<feature type="region of interest" description="Disordered" evidence="1">
    <location>
        <begin position="712"/>
        <end position="732"/>
    </location>
</feature>
<proteinExistence type="predicted"/>
<feature type="compositionally biased region" description="Low complexity" evidence="1">
    <location>
        <begin position="617"/>
        <end position="631"/>
    </location>
</feature>
<feature type="region of interest" description="Disordered" evidence="1">
    <location>
        <begin position="926"/>
        <end position="972"/>
    </location>
</feature>
<evidence type="ECO:0000313" key="2">
    <source>
        <dbReference type="EMBL" id="KAF5367287.1"/>
    </source>
</evidence>
<protein>
    <submittedName>
        <fullName evidence="2">Uncharacterized protein</fullName>
    </submittedName>
</protein>
<evidence type="ECO:0000256" key="1">
    <source>
        <dbReference type="SAM" id="MobiDB-lite"/>
    </source>
</evidence>
<reference evidence="2 3" key="1">
    <citation type="journal article" date="2020" name="ISME J.">
        <title>Uncovering the hidden diversity of litter-decomposition mechanisms in mushroom-forming fungi.</title>
        <authorList>
            <person name="Floudas D."/>
            <person name="Bentzer J."/>
            <person name="Ahren D."/>
            <person name="Johansson T."/>
            <person name="Persson P."/>
            <person name="Tunlid A."/>
        </authorList>
    </citation>
    <scope>NUCLEOTIDE SEQUENCE [LARGE SCALE GENOMIC DNA]</scope>
    <source>
        <strain evidence="2 3">CBS 661.87</strain>
    </source>
</reference>
<accession>A0A8H5GLR4</accession>
<feature type="region of interest" description="Disordered" evidence="1">
    <location>
        <begin position="113"/>
        <end position="164"/>
    </location>
</feature>
<dbReference type="AlphaFoldDB" id="A0A8H5GLR4"/>
<organism evidence="2 3">
    <name type="scientific">Tricholomella constricta</name>
    <dbReference type="NCBI Taxonomy" id="117010"/>
    <lineage>
        <taxon>Eukaryota</taxon>
        <taxon>Fungi</taxon>
        <taxon>Dikarya</taxon>
        <taxon>Basidiomycota</taxon>
        <taxon>Agaricomycotina</taxon>
        <taxon>Agaricomycetes</taxon>
        <taxon>Agaricomycetidae</taxon>
        <taxon>Agaricales</taxon>
        <taxon>Tricholomatineae</taxon>
        <taxon>Lyophyllaceae</taxon>
        <taxon>Tricholomella</taxon>
    </lineage>
</organism>
<feature type="compositionally biased region" description="Basic and acidic residues" evidence="1">
    <location>
        <begin position="328"/>
        <end position="338"/>
    </location>
</feature>
<dbReference type="EMBL" id="JAACJP010000068">
    <property type="protein sequence ID" value="KAF5367287.1"/>
    <property type="molecule type" value="Genomic_DNA"/>
</dbReference>